<gene>
    <name evidence="5" type="ORF">IN07_10030</name>
</gene>
<protein>
    <submittedName>
        <fullName evidence="5">Beta-glucosidase</fullName>
    </submittedName>
</protein>
<evidence type="ECO:0000256" key="3">
    <source>
        <dbReference type="ARBA" id="ARBA00023295"/>
    </source>
</evidence>
<accession>A0A098Y8N0</accession>
<dbReference type="InterPro" id="IPR001360">
    <property type="entry name" value="Glyco_hydro_1"/>
</dbReference>
<evidence type="ECO:0000313" key="5">
    <source>
        <dbReference type="EMBL" id="KGH46787.1"/>
    </source>
</evidence>
<proteinExistence type="inferred from homology"/>
<dbReference type="GO" id="GO:0008422">
    <property type="term" value="F:beta-glucosidase activity"/>
    <property type="evidence" value="ECO:0007669"/>
    <property type="project" value="TreeGrafter"/>
</dbReference>
<keyword evidence="6" id="KW-1185">Reference proteome</keyword>
<dbReference type="STRING" id="1522368.IN07_10030"/>
<dbReference type="PRINTS" id="PR00131">
    <property type="entry name" value="GLHYDRLASE1"/>
</dbReference>
<reference evidence="5 6" key="1">
    <citation type="submission" date="2014-07" db="EMBL/GenBank/DDBJ databases">
        <title>Biosystematic studies on Modestobacter strains isolated from extreme hyper-arid desert soil and from historic building.</title>
        <authorList>
            <person name="Bukarasam K."/>
            <person name="Bull A."/>
            <person name="Girard G."/>
            <person name="van Wezel G."/>
            <person name="Goodfellow M."/>
        </authorList>
    </citation>
    <scope>NUCLEOTIDE SEQUENCE [LARGE SCALE GENOMIC DNA]</scope>
    <source>
        <strain evidence="5 6">KNN45-2b</strain>
    </source>
</reference>
<dbReference type="PROSITE" id="PS00653">
    <property type="entry name" value="GLYCOSYL_HYDROL_F1_2"/>
    <property type="match status" value="1"/>
</dbReference>
<dbReference type="OrthoDB" id="9765195at2"/>
<dbReference type="Gene3D" id="3.20.20.80">
    <property type="entry name" value="Glycosidases"/>
    <property type="match status" value="1"/>
</dbReference>
<dbReference type="PANTHER" id="PTHR10353">
    <property type="entry name" value="GLYCOSYL HYDROLASE"/>
    <property type="match status" value="1"/>
</dbReference>
<dbReference type="PANTHER" id="PTHR10353:SF36">
    <property type="entry name" value="LP05116P"/>
    <property type="match status" value="1"/>
</dbReference>
<dbReference type="RefSeq" id="WP_036335488.1">
    <property type="nucleotide sequence ID" value="NZ_JPMX01000040.1"/>
</dbReference>
<evidence type="ECO:0000313" key="6">
    <source>
        <dbReference type="Proteomes" id="UP000029713"/>
    </source>
</evidence>
<dbReference type="Proteomes" id="UP000029713">
    <property type="component" value="Unassembled WGS sequence"/>
</dbReference>
<dbReference type="EMBL" id="JPMX01000040">
    <property type="protein sequence ID" value="KGH46787.1"/>
    <property type="molecule type" value="Genomic_DNA"/>
</dbReference>
<comment type="caution">
    <text evidence="5">The sequence shown here is derived from an EMBL/GenBank/DDBJ whole genome shotgun (WGS) entry which is preliminary data.</text>
</comment>
<organism evidence="5 6">
    <name type="scientific">Modestobacter caceresii</name>
    <dbReference type="NCBI Taxonomy" id="1522368"/>
    <lineage>
        <taxon>Bacteria</taxon>
        <taxon>Bacillati</taxon>
        <taxon>Actinomycetota</taxon>
        <taxon>Actinomycetes</taxon>
        <taxon>Geodermatophilales</taxon>
        <taxon>Geodermatophilaceae</taxon>
        <taxon>Modestobacter</taxon>
    </lineage>
</organism>
<dbReference type="InterPro" id="IPR017853">
    <property type="entry name" value="GH"/>
</dbReference>
<keyword evidence="2" id="KW-0378">Hydrolase</keyword>
<dbReference type="Pfam" id="PF00232">
    <property type="entry name" value="Glyco_hydro_1"/>
    <property type="match status" value="2"/>
</dbReference>
<comment type="similarity">
    <text evidence="1 4">Belongs to the glycosyl hydrolase 1 family.</text>
</comment>
<name>A0A098Y8N0_9ACTN</name>
<evidence type="ECO:0000256" key="4">
    <source>
        <dbReference type="RuleBase" id="RU003690"/>
    </source>
</evidence>
<sequence length="397" mass="43279">MTSADQPRVLRFPDGFLWGAATSSHQIEGGNVNNDWWAREHAPGTFMTEPSGDACDSYHRYPEDVAIVADLGLGSYRFSLEWSRIEPAPGEFSRAARDHYRRMVDTCLQAGVVPNVSLNHFTLPQWFADRGGWAAADAADRFARFTEFVEPVVARDVPYVCTINEPNITAAFANLGQDTTFGGAGLPAPDPHIADGLARAHHRAVEIVRSWDGPQVGWAVATQAFTPLPGAEEQTARYAGARETRFLQEAADDDWLGIQAYTRTFVGPEGPLSVTEGTETTLTGWEYFPGAVGVGLRTAAERAPGVPLLVTENGIATADDDRRRDYTEGALRAVHAAIADGVDVRGYYHWSLLDNFEWVAGYRPTFGLVAVDRATFARTVKPSARWLGAVARGNALP</sequence>
<evidence type="ECO:0000256" key="1">
    <source>
        <dbReference type="ARBA" id="ARBA00010838"/>
    </source>
</evidence>
<evidence type="ECO:0000256" key="2">
    <source>
        <dbReference type="ARBA" id="ARBA00022801"/>
    </source>
</evidence>
<dbReference type="GO" id="GO:0016052">
    <property type="term" value="P:carbohydrate catabolic process"/>
    <property type="evidence" value="ECO:0007669"/>
    <property type="project" value="TreeGrafter"/>
</dbReference>
<dbReference type="AlphaFoldDB" id="A0A098Y8N0"/>
<keyword evidence="3" id="KW-0326">Glycosidase</keyword>
<dbReference type="GO" id="GO:0005829">
    <property type="term" value="C:cytosol"/>
    <property type="evidence" value="ECO:0007669"/>
    <property type="project" value="TreeGrafter"/>
</dbReference>
<dbReference type="SUPFAM" id="SSF51445">
    <property type="entry name" value="(Trans)glycosidases"/>
    <property type="match status" value="1"/>
</dbReference>
<dbReference type="InterPro" id="IPR033132">
    <property type="entry name" value="GH_1_N_CS"/>
</dbReference>